<feature type="compositionally biased region" description="Low complexity" evidence="1">
    <location>
        <begin position="1"/>
        <end position="14"/>
    </location>
</feature>
<evidence type="ECO:0000256" key="1">
    <source>
        <dbReference type="SAM" id="MobiDB-lite"/>
    </source>
</evidence>
<dbReference type="Proteomes" id="UP000703269">
    <property type="component" value="Unassembled WGS sequence"/>
</dbReference>
<reference evidence="2 3" key="1">
    <citation type="submission" date="2021-08" db="EMBL/GenBank/DDBJ databases">
        <title>Draft Genome Sequence of Phanerochaete sordida strain YK-624.</title>
        <authorList>
            <person name="Mori T."/>
            <person name="Dohra H."/>
            <person name="Suzuki T."/>
            <person name="Kawagishi H."/>
            <person name="Hirai H."/>
        </authorList>
    </citation>
    <scope>NUCLEOTIDE SEQUENCE [LARGE SCALE GENOMIC DNA]</scope>
    <source>
        <strain evidence="2 3">YK-624</strain>
    </source>
</reference>
<keyword evidence="3" id="KW-1185">Reference proteome</keyword>
<evidence type="ECO:0000313" key="2">
    <source>
        <dbReference type="EMBL" id="GJE91635.1"/>
    </source>
</evidence>
<proteinExistence type="predicted"/>
<dbReference type="AlphaFoldDB" id="A0A9P3GD39"/>
<name>A0A9P3GD39_9APHY</name>
<protein>
    <submittedName>
        <fullName evidence="2">Uncharacterized protein</fullName>
    </submittedName>
</protein>
<organism evidence="2 3">
    <name type="scientific">Phanerochaete sordida</name>
    <dbReference type="NCBI Taxonomy" id="48140"/>
    <lineage>
        <taxon>Eukaryota</taxon>
        <taxon>Fungi</taxon>
        <taxon>Dikarya</taxon>
        <taxon>Basidiomycota</taxon>
        <taxon>Agaricomycotina</taxon>
        <taxon>Agaricomycetes</taxon>
        <taxon>Polyporales</taxon>
        <taxon>Phanerochaetaceae</taxon>
        <taxon>Phanerochaete</taxon>
    </lineage>
</organism>
<gene>
    <name evidence="2" type="ORF">PsYK624_077850</name>
</gene>
<evidence type="ECO:0000313" key="3">
    <source>
        <dbReference type="Proteomes" id="UP000703269"/>
    </source>
</evidence>
<dbReference type="EMBL" id="BPQB01000022">
    <property type="protein sequence ID" value="GJE91635.1"/>
    <property type="molecule type" value="Genomic_DNA"/>
</dbReference>
<feature type="region of interest" description="Disordered" evidence="1">
    <location>
        <begin position="1"/>
        <end position="31"/>
    </location>
</feature>
<sequence>MSNLGPSATSLSPSLPSPDGPAERLPGRDAVASSLTRVAPRFLCRTEPRAVQHRQEVFREVVGGLKWGEDDGRRVGVVEELPGTST</sequence>
<comment type="caution">
    <text evidence="2">The sequence shown here is derived from an EMBL/GenBank/DDBJ whole genome shotgun (WGS) entry which is preliminary data.</text>
</comment>
<accession>A0A9P3GD39</accession>